<evidence type="ECO:0000313" key="3">
    <source>
        <dbReference type="Proteomes" id="UP000681075"/>
    </source>
</evidence>
<accession>A0A8S8XIF3</accession>
<comment type="caution">
    <text evidence="2">The sequence shown here is derived from an EMBL/GenBank/DDBJ whole genome shotgun (WGS) entry which is preliminary data.</text>
</comment>
<reference evidence="2" key="1">
    <citation type="submission" date="2021-02" db="EMBL/GenBank/DDBJ databases">
        <title>Genome sequence of Rhodospirillales sp. strain TMPK1 isolated from soil.</title>
        <authorList>
            <person name="Nakai R."/>
            <person name="Kusada H."/>
            <person name="Tamaki H."/>
        </authorList>
    </citation>
    <scope>NUCLEOTIDE SEQUENCE</scope>
    <source>
        <strain evidence="2">TMPK1</strain>
    </source>
</reference>
<evidence type="ECO:0008006" key="4">
    <source>
        <dbReference type="Google" id="ProtNLM"/>
    </source>
</evidence>
<dbReference type="RefSeq" id="WP_420244896.1">
    <property type="nucleotide sequence ID" value="NZ_BOPV01000001.1"/>
</dbReference>
<dbReference type="PANTHER" id="PTHR30024">
    <property type="entry name" value="ALIPHATIC SULFONATES-BINDING PROTEIN-RELATED"/>
    <property type="match status" value="1"/>
</dbReference>
<evidence type="ECO:0000256" key="1">
    <source>
        <dbReference type="SAM" id="SignalP"/>
    </source>
</evidence>
<name>A0A8S8XIF3_9PROT</name>
<keyword evidence="1" id="KW-0732">Signal</keyword>
<dbReference type="SUPFAM" id="SSF53850">
    <property type="entry name" value="Periplasmic binding protein-like II"/>
    <property type="match status" value="1"/>
</dbReference>
<gene>
    <name evidence="2" type="ORF">TMPK1_36540</name>
</gene>
<feature type="signal peptide" evidence="1">
    <location>
        <begin position="1"/>
        <end position="24"/>
    </location>
</feature>
<dbReference type="Pfam" id="PF13379">
    <property type="entry name" value="NMT1_2"/>
    <property type="match status" value="1"/>
</dbReference>
<sequence length="341" mass="35303">MRRLGFAAIALFAAAALSASSASAADPVRVRAGYIPVLGSGQLFVVDQQGWAKQNNIALTTTQFDSGPNMIQALASGTLEAYVGGVGPLLVARGKGIKVKVVAALATEELVLVAGGSFAKAVAAGKTPKQVIEEAAAAGKKIKISTQPAGSVPQTVLLYWLVKVAGIDLSKVEIVPMGIDATQQALLAGAVDAGTIREPAVTIVQKRDPNARVVVSGAGMFPAQPGSVLALTEDFMAKQPAAALALVNDFIRATQLLQSDPKAAAPSLGAALGRGIVDEETLVSAIKSPNQKFGADPQVIVASTDEMQRFQKEQGVLDKVIPIEELFDRSLFVKASAQQKK</sequence>
<organism evidence="2 3">
    <name type="scientific">Roseiterribacter gracilis</name>
    <dbReference type="NCBI Taxonomy" id="2812848"/>
    <lineage>
        <taxon>Bacteria</taxon>
        <taxon>Pseudomonadati</taxon>
        <taxon>Pseudomonadota</taxon>
        <taxon>Alphaproteobacteria</taxon>
        <taxon>Rhodospirillales</taxon>
        <taxon>Roseiterribacteraceae</taxon>
        <taxon>Roseiterribacter</taxon>
    </lineage>
</organism>
<dbReference type="AlphaFoldDB" id="A0A8S8XIF3"/>
<dbReference type="EMBL" id="BOPV01000001">
    <property type="protein sequence ID" value="GIL41417.1"/>
    <property type="molecule type" value="Genomic_DNA"/>
</dbReference>
<dbReference type="PANTHER" id="PTHR30024:SF42">
    <property type="entry name" value="ALIPHATIC SULFONATES-BINDING PROTEIN-RELATED"/>
    <property type="match status" value="1"/>
</dbReference>
<dbReference type="Gene3D" id="3.40.190.10">
    <property type="entry name" value="Periplasmic binding protein-like II"/>
    <property type="match status" value="2"/>
</dbReference>
<protein>
    <recommendedName>
        <fullName evidence="4">Nitrate ABC transporter substrate-binding protein</fullName>
    </recommendedName>
</protein>
<feature type="chain" id="PRO_5035911279" description="Nitrate ABC transporter substrate-binding protein" evidence="1">
    <location>
        <begin position="25"/>
        <end position="341"/>
    </location>
</feature>
<dbReference type="Proteomes" id="UP000681075">
    <property type="component" value="Unassembled WGS sequence"/>
</dbReference>
<proteinExistence type="predicted"/>
<keyword evidence="3" id="KW-1185">Reference proteome</keyword>
<evidence type="ECO:0000313" key="2">
    <source>
        <dbReference type="EMBL" id="GIL41417.1"/>
    </source>
</evidence>